<dbReference type="GO" id="GO:0016990">
    <property type="term" value="F:arginine deiminase activity"/>
    <property type="evidence" value="ECO:0007669"/>
    <property type="project" value="UniProtKB-EC"/>
</dbReference>
<dbReference type="GO" id="GO:0019546">
    <property type="term" value="P:L-arginine deiminase pathway"/>
    <property type="evidence" value="ECO:0007669"/>
    <property type="project" value="TreeGrafter"/>
</dbReference>
<dbReference type="EC" id="3.5.3.6" evidence="2"/>
<evidence type="ECO:0000256" key="4">
    <source>
        <dbReference type="SAM" id="MobiDB-lite"/>
    </source>
</evidence>
<comment type="caution">
    <text evidence="5">The sequence shown here is derived from an EMBL/GenBank/DDBJ whole genome shotgun (WGS) entry which is preliminary data.</text>
</comment>
<protein>
    <recommendedName>
        <fullName evidence="2">arginine deiminase</fullName>
        <ecNumber evidence="2">3.5.3.6</ecNumber>
    </recommendedName>
</protein>
<name>A0A831X257_9BACT</name>
<gene>
    <name evidence="5" type="ORF">ENP34_15080</name>
</gene>
<proteinExistence type="predicted"/>
<feature type="region of interest" description="Disordered" evidence="4">
    <location>
        <begin position="262"/>
        <end position="281"/>
    </location>
</feature>
<dbReference type="PANTHER" id="PTHR47271:SF2">
    <property type="entry name" value="ARGININE DEIMINASE"/>
    <property type="match status" value="1"/>
</dbReference>
<dbReference type="EMBL" id="DSIY01000350">
    <property type="protein sequence ID" value="HEG92739.1"/>
    <property type="molecule type" value="Genomic_DNA"/>
</dbReference>
<sequence length="281" mass="31135">MVHPLRRALVFPPVQPDSSVSWQAFGYLRPIDHARAAAEHAVFRQLLAGAGVELVVGEIDDPALQDAIFPFDPVLITDHGAVLCRMGKPLRAREVELAEQTMIDLGIPILGRIQEPGTLEGGDCLWLDERTLVAGRGYRTNSEGIRQLSEILTPRGVTVLSVDLPHWHGPEECLHLLSLISLVDDDLAVVYLPLLATEMVRLLRQRGVELIEVPDEEFPTQGPNVLALAPRRCLILEENRETIRRLEAVGCEVLTYTGHEISHNRSGGPTCLTRPLLRSEE</sequence>
<evidence type="ECO:0000313" key="5">
    <source>
        <dbReference type="EMBL" id="HEG92739.1"/>
    </source>
</evidence>
<evidence type="ECO:0000256" key="1">
    <source>
        <dbReference type="ARBA" id="ARBA00005213"/>
    </source>
</evidence>
<accession>A0A831X257</accession>
<comment type="catalytic activity">
    <reaction evidence="3">
        <text>L-arginine + H2O = L-citrulline + NH4(+)</text>
        <dbReference type="Rhea" id="RHEA:19597"/>
        <dbReference type="ChEBI" id="CHEBI:15377"/>
        <dbReference type="ChEBI" id="CHEBI:28938"/>
        <dbReference type="ChEBI" id="CHEBI:32682"/>
        <dbReference type="ChEBI" id="CHEBI:57743"/>
        <dbReference type="EC" id="3.5.3.6"/>
    </reaction>
</comment>
<comment type="pathway">
    <text evidence="1">Amino-acid degradation; L-arginine degradation via ADI pathway; carbamoyl phosphate from L-arginine: step 1/2.</text>
</comment>
<dbReference type="AlphaFoldDB" id="A0A831X257"/>
<dbReference type="Pfam" id="PF02274">
    <property type="entry name" value="ADI"/>
    <property type="match status" value="1"/>
</dbReference>
<reference evidence="5" key="1">
    <citation type="journal article" date="2020" name="mSystems">
        <title>Genome- and Community-Level Interaction Insights into Carbon Utilization and Element Cycling Functions of Hydrothermarchaeota in Hydrothermal Sediment.</title>
        <authorList>
            <person name="Zhou Z."/>
            <person name="Liu Y."/>
            <person name="Xu W."/>
            <person name="Pan J."/>
            <person name="Luo Z.H."/>
            <person name="Li M."/>
        </authorList>
    </citation>
    <scope>NUCLEOTIDE SEQUENCE [LARGE SCALE GENOMIC DNA]</scope>
    <source>
        <strain evidence="5">SpSt-210</strain>
    </source>
</reference>
<dbReference type="Gene3D" id="3.75.10.10">
    <property type="entry name" value="L-arginine/glycine Amidinotransferase, Chain A"/>
    <property type="match status" value="1"/>
</dbReference>
<evidence type="ECO:0000256" key="3">
    <source>
        <dbReference type="ARBA" id="ARBA00049429"/>
    </source>
</evidence>
<organism evidence="5">
    <name type="scientific">Thermorudis peleae</name>
    <dbReference type="NCBI Taxonomy" id="1382356"/>
    <lineage>
        <taxon>Bacteria</taxon>
        <taxon>Pseudomonadati</taxon>
        <taxon>Thermomicrobiota</taxon>
        <taxon>Thermomicrobia</taxon>
        <taxon>Thermomicrobia incertae sedis</taxon>
        <taxon>Thermorudis</taxon>
    </lineage>
</organism>
<evidence type="ECO:0000256" key="2">
    <source>
        <dbReference type="ARBA" id="ARBA00012171"/>
    </source>
</evidence>
<dbReference type="PANTHER" id="PTHR47271">
    <property type="entry name" value="ARGININE DEIMINASE"/>
    <property type="match status" value="1"/>
</dbReference>
<dbReference type="SUPFAM" id="SSF55909">
    <property type="entry name" value="Pentein"/>
    <property type="match status" value="1"/>
</dbReference>